<accession>A0A3B5KKY0</accession>
<dbReference type="AlphaFoldDB" id="A0A3B5KKY0"/>
<sequence length="92" mass="11121">MPEMLHPKIFFFFTHKAELSSSLCGVRVPIYTQRLFQQHAVSGRLLHFTLLLREFKSQRNYIRGWCWKNRFFSCKEFELQIANQKDCINNHI</sequence>
<protein>
    <submittedName>
        <fullName evidence="1">Uncharacterized protein</fullName>
    </submittedName>
</protein>
<evidence type="ECO:0000313" key="1">
    <source>
        <dbReference type="Ensembl" id="ENSXCOP00000000798.1"/>
    </source>
</evidence>
<keyword evidence="2" id="KW-1185">Reference proteome</keyword>
<reference evidence="1" key="1">
    <citation type="submission" date="2025-08" db="UniProtKB">
        <authorList>
            <consortium name="Ensembl"/>
        </authorList>
    </citation>
    <scope>IDENTIFICATION</scope>
</reference>
<organism evidence="1 2">
    <name type="scientific">Xiphophorus couchianus</name>
    <name type="common">Monterrey platyfish</name>
    <dbReference type="NCBI Taxonomy" id="32473"/>
    <lineage>
        <taxon>Eukaryota</taxon>
        <taxon>Metazoa</taxon>
        <taxon>Chordata</taxon>
        <taxon>Craniata</taxon>
        <taxon>Vertebrata</taxon>
        <taxon>Euteleostomi</taxon>
        <taxon>Actinopterygii</taxon>
        <taxon>Neopterygii</taxon>
        <taxon>Teleostei</taxon>
        <taxon>Neoteleostei</taxon>
        <taxon>Acanthomorphata</taxon>
        <taxon>Ovalentaria</taxon>
        <taxon>Atherinomorphae</taxon>
        <taxon>Cyprinodontiformes</taxon>
        <taxon>Poeciliidae</taxon>
        <taxon>Poeciliinae</taxon>
        <taxon>Xiphophorus</taxon>
    </lineage>
</organism>
<reference evidence="1" key="2">
    <citation type="submission" date="2025-09" db="UniProtKB">
        <authorList>
            <consortium name="Ensembl"/>
        </authorList>
    </citation>
    <scope>IDENTIFICATION</scope>
</reference>
<evidence type="ECO:0000313" key="2">
    <source>
        <dbReference type="Proteomes" id="UP000261380"/>
    </source>
</evidence>
<dbReference type="Ensembl" id="ENSXCOT00000000808.1">
    <property type="protein sequence ID" value="ENSXCOP00000000798.1"/>
    <property type="gene ID" value="ENSXCOG00000000675.1"/>
</dbReference>
<dbReference type="Proteomes" id="UP000261380">
    <property type="component" value="Unplaced"/>
</dbReference>
<proteinExistence type="predicted"/>
<name>A0A3B5KKY0_9TELE</name>